<gene>
    <name evidence="1" type="ORF">M5K25_026429</name>
</gene>
<accession>A0ABD0TXJ7</accession>
<keyword evidence="2" id="KW-1185">Reference proteome</keyword>
<evidence type="ECO:0000313" key="1">
    <source>
        <dbReference type="EMBL" id="KAL0904337.1"/>
    </source>
</evidence>
<organism evidence="1 2">
    <name type="scientific">Dendrobium thyrsiflorum</name>
    <name type="common">Pinecone-like raceme dendrobium</name>
    <name type="synonym">Orchid</name>
    <dbReference type="NCBI Taxonomy" id="117978"/>
    <lineage>
        <taxon>Eukaryota</taxon>
        <taxon>Viridiplantae</taxon>
        <taxon>Streptophyta</taxon>
        <taxon>Embryophyta</taxon>
        <taxon>Tracheophyta</taxon>
        <taxon>Spermatophyta</taxon>
        <taxon>Magnoliopsida</taxon>
        <taxon>Liliopsida</taxon>
        <taxon>Asparagales</taxon>
        <taxon>Orchidaceae</taxon>
        <taxon>Epidendroideae</taxon>
        <taxon>Malaxideae</taxon>
        <taxon>Dendrobiinae</taxon>
        <taxon>Dendrobium</taxon>
    </lineage>
</organism>
<dbReference type="AlphaFoldDB" id="A0ABD0TXJ7"/>
<dbReference type="EMBL" id="JANQDX010000019">
    <property type="protein sequence ID" value="KAL0904337.1"/>
    <property type="molecule type" value="Genomic_DNA"/>
</dbReference>
<reference evidence="1 2" key="1">
    <citation type="journal article" date="2024" name="Plant Biotechnol. J.">
        <title>Dendrobium thyrsiflorum genome and its molecular insights into genes involved in important horticultural traits.</title>
        <authorList>
            <person name="Chen B."/>
            <person name="Wang J.Y."/>
            <person name="Zheng P.J."/>
            <person name="Li K.L."/>
            <person name="Liang Y.M."/>
            <person name="Chen X.F."/>
            <person name="Zhang C."/>
            <person name="Zhao X."/>
            <person name="He X."/>
            <person name="Zhang G.Q."/>
            <person name="Liu Z.J."/>
            <person name="Xu Q."/>
        </authorList>
    </citation>
    <scope>NUCLEOTIDE SEQUENCE [LARGE SCALE GENOMIC DNA]</scope>
    <source>
        <strain evidence="1">GZMU011</strain>
    </source>
</reference>
<evidence type="ECO:0000313" key="2">
    <source>
        <dbReference type="Proteomes" id="UP001552299"/>
    </source>
</evidence>
<name>A0ABD0TXJ7_DENTH</name>
<sequence>MQHGRIYGLRSRAYAYDGQPSSGSSFSTNSIPRNFDNLGINSPKNSPLTNVMSVSQDAGDEEGTTSLYGFCILQEGRWTEGSIILALFLPATSELNWKDWLQGRHWHLSRPLALGIAARLRSFDDVPFPFGRKLRQLDRKQRRKLDDNSFVVVRRSSSDVAVQLPPSRALLRSTPPLSAAVRLRSFDDFFFQSNRKL</sequence>
<proteinExistence type="predicted"/>
<dbReference type="Proteomes" id="UP001552299">
    <property type="component" value="Unassembled WGS sequence"/>
</dbReference>
<protein>
    <submittedName>
        <fullName evidence="1">Uncharacterized protein</fullName>
    </submittedName>
</protein>
<comment type="caution">
    <text evidence="1">The sequence shown here is derived from an EMBL/GenBank/DDBJ whole genome shotgun (WGS) entry which is preliminary data.</text>
</comment>